<feature type="region of interest" description="Disordered" evidence="1">
    <location>
        <begin position="1"/>
        <end position="75"/>
    </location>
</feature>
<reference evidence="2" key="1">
    <citation type="submission" date="2019-08" db="EMBL/GenBank/DDBJ databases">
        <authorList>
            <person name="Kucharzyk K."/>
            <person name="Murdoch R.W."/>
            <person name="Higgins S."/>
            <person name="Loffler F."/>
        </authorList>
    </citation>
    <scope>NUCLEOTIDE SEQUENCE</scope>
</reference>
<comment type="caution">
    <text evidence="2">The sequence shown here is derived from an EMBL/GenBank/DDBJ whole genome shotgun (WGS) entry which is preliminary data.</text>
</comment>
<gene>
    <name evidence="2" type="ORF">SDC9_200998</name>
</gene>
<accession>A0A645IYH8</accession>
<sequence>MRQGEQDHRAGTERSQQVTELFPGRQNGQDALDDEDAQAAGQRADPAFAGRQRRGIGDQVTDGELAQGFHGRGRSVRVCGRDIPGKCPC</sequence>
<organism evidence="2">
    <name type="scientific">bioreactor metagenome</name>
    <dbReference type="NCBI Taxonomy" id="1076179"/>
    <lineage>
        <taxon>unclassified sequences</taxon>
        <taxon>metagenomes</taxon>
        <taxon>ecological metagenomes</taxon>
    </lineage>
</organism>
<proteinExistence type="predicted"/>
<evidence type="ECO:0000256" key="1">
    <source>
        <dbReference type="SAM" id="MobiDB-lite"/>
    </source>
</evidence>
<evidence type="ECO:0000313" key="2">
    <source>
        <dbReference type="EMBL" id="MPN53334.1"/>
    </source>
</evidence>
<protein>
    <submittedName>
        <fullName evidence="2">Uncharacterized protein</fullName>
    </submittedName>
</protein>
<dbReference type="EMBL" id="VSSQ01120357">
    <property type="protein sequence ID" value="MPN53334.1"/>
    <property type="molecule type" value="Genomic_DNA"/>
</dbReference>
<dbReference type="AlphaFoldDB" id="A0A645IYH8"/>
<name>A0A645IYH8_9ZZZZ</name>
<feature type="compositionally biased region" description="Basic and acidic residues" evidence="1">
    <location>
        <begin position="1"/>
        <end position="12"/>
    </location>
</feature>